<accession>A0A427AQX6</accession>
<dbReference type="InterPro" id="IPR016035">
    <property type="entry name" value="Acyl_Trfase/lysoPLipase"/>
</dbReference>
<organism evidence="1 2">
    <name type="scientific">Ensete ventricosum</name>
    <name type="common">Abyssinian banana</name>
    <name type="synonym">Musa ensete</name>
    <dbReference type="NCBI Taxonomy" id="4639"/>
    <lineage>
        <taxon>Eukaryota</taxon>
        <taxon>Viridiplantae</taxon>
        <taxon>Streptophyta</taxon>
        <taxon>Embryophyta</taxon>
        <taxon>Tracheophyta</taxon>
        <taxon>Spermatophyta</taxon>
        <taxon>Magnoliopsida</taxon>
        <taxon>Liliopsida</taxon>
        <taxon>Zingiberales</taxon>
        <taxon>Musaceae</taxon>
        <taxon>Ensete</taxon>
    </lineage>
</organism>
<dbReference type="Gene3D" id="3.40.1090.10">
    <property type="entry name" value="Cytosolic phospholipase A2 catalytic domain"/>
    <property type="match status" value="1"/>
</dbReference>
<dbReference type="GO" id="GO:0047372">
    <property type="term" value="F:monoacylglycerol lipase activity"/>
    <property type="evidence" value="ECO:0007669"/>
    <property type="project" value="TreeGrafter"/>
</dbReference>
<proteinExistence type="predicted"/>
<dbReference type="GO" id="GO:0004620">
    <property type="term" value="F:phospholipase activity"/>
    <property type="evidence" value="ECO:0007669"/>
    <property type="project" value="TreeGrafter"/>
</dbReference>
<comment type="caution">
    <text evidence="1">The sequence shown here is derived from an EMBL/GenBank/DDBJ whole genome shotgun (WGS) entry which is preliminary data.</text>
</comment>
<sequence>MEKSKSIGQIQAPTYGNLITILSIDGGGIKGIIPATILAFLESELQVHLGAQGNVIYISLISSFKSFSCRT</sequence>
<dbReference type="PANTHER" id="PTHR32176:SF120">
    <property type="entry name" value="PATATIN"/>
    <property type="match status" value="1"/>
</dbReference>
<dbReference type="PANTHER" id="PTHR32176">
    <property type="entry name" value="XYLOSE ISOMERASE"/>
    <property type="match status" value="1"/>
</dbReference>
<evidence type="ECO:0000313" key="1">
    <source>
        <dbReference type="EMBL" id="RRT78597.1"/>
    </source>
</evidence>
<reference evidence="1 2" key="1">
    <citation type="journal article" date="2014" name="Agronomy (Basel)">
        <title>A Draft Genome Sequence for Ensete ventricosum, the Drought-Tolerant Tree Against Hunger.</title>
        <authorList>
            <person name="Harrison J."/>
            <person name="Moore K.A."/>
            <person name="Paszkiewicz K."/>
            <person name="Jones T."/>
            <person name="Grant M."/>
            <person name="Ambacheew D."/>
            <person name="Muzemil S."/>
            <person name="Studholme D.J."/>
        </authorList>
    </citation>
    <scope>NUCLEOTIDE SEQUENCE [LARGE SCALE GENOMIC DNA]</scope>
</reference>
<dbReference type="EMBL" id="AMZH03001634">
    <property type="protein sequence ID" value="RRT78597.1"/>
    <property type="molecule type" value="Genomic_DNA"/>
</dbReference>
<evidence type="ECO:0008006" key="3">
    <source>
        <dbReference type="Google" id="ProtNLM"/>
    </source>
</evidence>
<protein>
    <recommendedName>
        <fullName evidence="3">PNPLA domain-containing protein</fullName>
    </recommendedName>
</protein>
<gene>
    <name evidence="1" type="ORF">B296_00000622</name>
</gene>
<dbReference type="Proteomes" id="UP000287651">
    <property type="component" value="Unassembled WGS sequence"/>
</dbReference>
<dbReference type="SUPFAM" id="SSF52151">
    <property type="entry name" value="FabD/lysophospholipase-like"/>
    <property type="match status" value="1"/>
</dbReference>
<evidence type="ECO:0000313" key="2">
    <source>
        <dbReference type="Proteomes" id="UP000287651"/>
    </source>
</evidence>
<dbReference type="AlphaFoldDB" id="A0A427AQX6"/>
<name>A0A427AQX6_ENSVE</name>